<keyword evidence="2 3" id="KW-0064">Aspartyl protease</keyword>
<name>A0A6A4HAD7_9AGAR</name>
<feature type="region of interest" description="Disordered" evidence="4">
    <location>
        <begin position="706"/>
        <end position="757"/>
    </location>
</feature>
<keyword evidence="5" id="KW-0472">Membrane</keyword>
<dbReference type="GO" id="GO:0006508">
    <property type="term" value="P:proteolysis"/>
    <property type="evidence" value="ECO:0007669"/>
    <property type="project" value="UniProtKB-KW"/>
</dbReference>
<evidence type="ECO:0000256" key="2">
    <source>
        <dbReference type="ARBA" id="ARBA00022750"/>
    </source>
</evidence>
<organism evidence="7 8">
    <name type="scientific">Gymnopus androsaceus JB14</name>
    <dbReference type="NCBI Taxonomy" id="1447944"/>
    <lineage>
        <taxon>Eukaryota</taxon>
        <taxon>Fungi</taxon>
        <taxon>Dikarya</taxon>
        <taxon>Basidiomycota</taxon>
        <taxon>Agaricomycotina</taxon>
        <taxon>Agaricomycetes</taxon>
        <taxon>Agaricomycetidae</taxon>
        <taxon>Agaricales</taxon>
        <taxon>Marasmiineae</taxon>
        <taxon>Omphalotaceae</taxon>
        <taxon>Gymnopus</taxon>
    </lineage>
</organism>
<evidence type="ECO:0000256" key="4">
    <source>
        <dbReference type="SAM" id="MobiDB-lite"/>
    </source>
</evidence>
<feature type="compositionally biased region" description="Low complexity" evidence="4">
    <location>
        <begin position="718"/>
        <end position="731"/>
    </location>
</feature>
<sequence>MPSRWWQKGKQRAYAGTTQSRQRRDDSTGTGDGDGAVVPLQYVGTTAYDAAYTLPIIIGSNNLNVSLQIDTGSSDLWVTASSCSSCGNVPSDKRYDPSASSSSLQSGTSFNLTYLQGQALGSIDWDSVDIGGYTIGVASTVNSEPLSEDFNGVIGLALPDNSVISGIITPTSSNAPDGAQFTSNLFSLSPSSLTPAARFLSLTLSRPGSSTIPSLFGIGKHPSQSQIPMIGNGSNVQYKTPLDSLTPTGVASLFWKSNIEDITVWVDGQAKPIALQNSSSNYPTAILDTGVPVILATKSIADAIYGAIGVSPASDGNYYVSCTTPLNLTISLDGRSPISVHPLDLTTPPPSTSSSSNCIGLIQAVDSGVADMILGVPFIRNTYMVMAYQNPYPNGSFPDVRPGNTPQSPMDSAISSELYPSLGLQGLTNATVALEEFQKVRVLGLPIDGSQTVIKGGKKISTGLDILFGLIGFFGLCFLLFGIRFCIMKRKYPNSGGSVDGHGPSLRSFGDAPAAGGGLFSKFRPKKSRPSPYISDNKDLGIYELAARTSPTADAFPSADVLREFEIRRRYTVNSDRTRVGDVEEGEDSEMGWKKKVGGGGNGDAFDGLSTMRTLSPQHSSKHHEKNSSQGTARDFSQSPERRPMMHRRESSGDTNGSRSSPLRVDDLPGGHSRGPSLSFPLLQLPETALTHDTTSHVDETALGLDLGDFSDPMPSTLGVERPSSSLSSGSERGRPARMPSGPRQSTLSSSSSSSIP</sequence>
<dbReference type="InterPro" id="IPR021109">
    <property type="entry name" value="Peptidase_aspartic_dom_sf"/>
</dbReference>
<dbReference type="CDD" id="cd05471">
    <property type="entry name" value="pepsin_like"/>
    <property type="match status" value="1"/>
</dbReference>
<feature type="region of interest" description="Disordered" evidence="4">
    <location>
        <begin position="580"/>
        <end position="680"/>
    </location>
</feature>
<gene>
    <name evidence="7" type="ORF">BT96DRAFT_923328</name>
</gene>
<dbReference type="OrthoDB" id="2747330at2759"/>
<reference evidence="7" key="1">
    <citation type="journal article" date="2019" name="Environ. Microbiol.">
        <title>Fungal ecological strategies reflected in gene transcription - a case study of two litter decomposers.</title>
        <authorList>
            <person name="Barbi F."/>
            <person name="Kohler A."/>
            <person name="Barry K."/>
            <person name="Baskaran P."/>
            <person name="Daum C."/>
            <person name="Fauchery L."/>
            <person name="Ihrmark K."/>
            <person name="Kuo A."/>
            <person name="LaButti K."/>
            <person name="Lipzen A."/>
            <person name="Morin E."/>
            <person name="Grigoriev I.V."/>
            <person name="Henrissat B."/>
            <person name="Lindahl B."/>
            <person name="Martin F."/>
        </authorList>
    </citation>
    <scope>NUCLEOTIDE SEQUENCE</scope>
    <source>
        <strain evidence="7">JB14</strain>
    </source>
</reference>
<comment type="similarity">
    <text evidence="1 3">Belongs to the peptidase A1 family.</text>
</comment>
<dbReference type="InterPro" id="IPR001461">
    <property type="entry name" value="Aspartic_peptidase_A1"/>
</dbReference>
<dbReference type="PROSITE" id="PS51767">
    <property type="entry name" value="PEPTIDASE_A1"/>
    <property type="match status" value="1"/>
</dbReference>
<evidence type="ECO:0000313" key="7">
    <source>
        <dbReference type="EMBL" id="KAE9394730.1"/>
    </source>
</evidence>
<dbReference type="PROSITE" id="PS00141">
    <property type="entry name" value="ASP_PROTEASE"/>
    <property type="match status" value="1"/>
</dbReference>
<feature type="compositionally biased region" description="Basic and acidic residues" evidence="4">
    <location>
        <begin position="640"/>
        <end position="652"/>
    </location>
</feature>
<protein>
    <submittedName>
        <fullName evidence="7">Acid protease</fullName>
    </submittedName>
</protein>
<evidence type="ECO:0000256" key="5">
    <source>
        <dbReference type="SAM" id="Phobius"/>
    </source>
</evidence>
<feature type="region of interest" description="Disordered" evidence="4">
    <location>
        <begin position="1"/>
        <end position="36"/>
    </location>
</feature>
<dbReference type="Gene3D" id="2.40.70.10">
    <property type="entry name" value="Acid Proteases"/>
    <property type="match status" value="2"/>
</dbReference>
<accession>A0A6A4HAD7</accession>
<keyword evidence="8" id="KW-1185">Reference proteome</keyword>
<dbReference type="EMBL" id="ML769544">
    <property type="protein sequence ID" value="KAE9394730.1"/>
    <property type="molecule type" value="Genomic_DNA"/>
</dbReference>
<dbReference type="SUPFAM" id="SSF50630">
    <property type="entry name" value="Acid proteases"/>
    <property type="match status" value="1"/>
</dbReference>
<keyword evidence="3 7" id="KW-0645">Protease</keyword>
<evidence type="ECO:0000256" key="3">
    <source>
        <dbReference type="RuleBase" id="RU000454"/>
    </source>
</evidence>
<feature type="transmembrane region" description="Helical" evidence="5">
    <location>
        <begin position="466"/>
        <end position="487"/>
    </location>
</feature>
<evidence type="ECO:0000256" key="1">
    <source>
        <dbReference type="ARBA" id="ARBA00007447"/>
    </source>
</evidence>
<dbReference type="PANTHER" id="PTHR47966:SF57">
    <property type="entry name" value="PEPTIDASE A1 DOMAIN-CONTAINING PROTEIN"/>
    <property type="match status" value="1"/>
</dbReference>
<dbReference type="InterPro" id="IPR034164">
    <property type="entry name" value="Pepsin-like_dom"/>
</dbReference>
<dbReference type="InterPro" id="IPR033121">
    <property type="entry name" value="PEPTIDASE_A1"/>
</dbReference>
<dbReference type="Proteomes" id="UP000799118">
    <property type="component" value="Unassembled WGS sequence"/>
</dbReference>
<evidence type="ECO:0000313" key="8">
    <source>
        <dbReference type="Proteomes" id="UP000799118"/>
    </source>
</evidence>
<feature type="compositionally biased region" description="Polar residues" evidence="4">
    <location>
        <begin position="628"/>
        <end position="639"/>
    </location>
</feature>
<keyword evidence="3" id="KW-0378">Hydrolase</keyword>
<proteinExistence type="inferred from homology"/>
<keyword evidence="5" id="KW-1133">Transmembrane helix</keyword>
<dbReference type="PANTHER" id="PTHR47966">
    <property type="entry name" value="BETA-SITE APP-CLEAVING ENZYME, ISOFORM A-RELATED"/>
    <property type="match status" value="1"/>
</dbReference>
<dbReference type="GO" id="GO:0004190">
    <property type="term" value="F:aspartic-type endopeptidase activity"/>
    <property type="evidence" value="ECO:0007669"/>
    <property type="project" value="UniProtKB-KW"/>
</dbReference>
<dbReference type="Pfam" id="PF00026">
    <property type="entry name" value="Asp"/>
    <property type="match status" value="2"/>
</dbReference>
<dbReference type="InterPro" id="IPR001969">
    <property type="entry name" value="Aspartic_peptidase_AS"/>
</dbReference>
<dbReference type="PRINTS" id="PR00792">
    <property type="entry name" value="PEPSIN"/>
</dbReference>
<evidence type="ECO:0000259" key="6">
    <source>
        <dbReference type="PROSITE" id="PS51767"/>
    </source>
</evidence>
<feature type="domain" description="Peptidase A1" evidence="6">
    <location>
        <begin position="52"/>
        <end position="396"/>
    </location>
</feature>
<dbReference type="AlphaFoldDB" id="A0A6A4HAD7"/>
<keyword evidence="5" id="KW-0812">Transmembrane</keyword>